<dbReference type="Pfam" id="PF00005">
    <property type="entry name" value="ABC_tran"/>
    <property type="match status" value="1"/>
</dbReference>
<keyword evidence="7" id="KW-1185">Reference proteome</keyword>
<dbReference type="PROSITE" id="PS50893">
    <property type="entry name" value="ABC_TRANSPORTER_2"/>
    <property type="match status" value="1"/>
</dbReference>
<dbReference type="GO" id="GO:0005524">
    <property type="term" value="F:ATP binding"/>
    <property type="evidence" value="ECO:0007669"/>
    <property type="project" value="UniProtKB-KW"/>
</dbReference>
<organism evidence="6 7">
    <name type="scientific">Bifidobacterium hapali</name>
    <dbReference type="NCBI Taxonomy" id="1630172"/>
    <lineage>
        <taxon>Bacteria</taxon>
        <taxon>Bacillati</taxon>
        <taxon>Actinomycetota</taxon>
        <taxon>Actinomycetes</taxon>
        <taxon>Bifidobacteriales</taxon>
        <taxon>Bifidobacteriaceae</taxon>
        <taxon>Bifidobacterium</taxon>
    </lineage>
</organism>
<dbReference type="GO" id="GO:0015418">
    <property type="term" value="F:ABC-type quaternary ammonium compound transporting activity"/>
    <property type="evidence" value="ECO:0007669"/>
    <property type="project" value="UniProtKB-EC"/>
</dbReference>
<dbReference type="InterPro" id="IPR003439">
    <property type="entry name" value="ABC_transporter-like_ATP-bd"/>
</dbReference>
<dbReference type="FunFam" id="3.40.50.300:FF:000425">
    <property type="entry name" value="Probable ABC transporter, ATP-binding subunit"/>
    <property type="match status" value="1"/>
</dbReference>
<dbReference type="PANTHER" id="PTHR42781:SF4">
    <property type="entry name" value="SPERMIDINE_PUTRESCINE IMPORT ATP-BINDING PROTEIN POTA"/>
    <property type="match status" value="1"/>
</dbReference>
<protein>
    <recommendedName>
        <fullName evidence="4">ABC-type quaternary amine transporter</fullName>
        <ecNumber evidence="4">7.6.2.9</ecNumber>
    </recommendedName>
</protein>
<dbReference type="Gene3D" id="3.40.50.300">
    <property type="entry name" value="P-loop containing nucleotide triphosphate hydrolases"/>
    <property type="match status" value="1"/>
</dbReference>
<dbReference type="PROSITE" id="PS00211">
    <property type="entry name" value="ABC_TRANSPORTER_1"/>
    <property type="match status" value="1"/>
</dbReference>
<sequence length="422" mass="44250">MVDVRKLSDDGVAAENVAADSAVNALDVNEVTVRYSNGNLGLDNVSLTVRPGEFMALIGPSGSGKTTLLRTVAGFLRPTSGTVRMSGDIVSAASPRVDVPPERRHLGMVFQQHAIWPHMNVGQNVAYPLVQARVPRAERTERVKRALAMVGLAGFADRDPSELSGGQRQRVAIARAVVARPRMLLLDEALSALDEPLRETLRIELKHMTSQLHLTAVHVTHDRGEALAMADRIAVLDHGRVQQIGTPTELLERPSCAMVAAFLGDATLVPGVFDGREFRADALPLAVAAQDVDVRDDGGVAGAGGDSAARGAAGQRHGALAVSPHAVTLGPADRVTDTSVFGSDNSDNNVRAMSGMPDGTRATGSASSQVPVVSASLFGQVVNTVVVNWGGLEFRCAVQGIAPKAGEAVSVHVARGTFYPAP</sequence>
<dbReference type="InterPro" id="IPR050093">
    <property type="entry name" value="ABC_SmlMolc_Importer"/>
</dbReference>
<dbReference type="InterPro" id="IPR003593">
    <property type="entry name" value="AAA+_ATPase"/>
</dbReference>
<dbReference type="EMBL" id="MWWY01000016">
    <property type="protein sequence ID" value="OZG64921.1"/>
    <property type="molecule type" value="Genomic_DNA"/>
</dbReference>
<keyword evidence="3 6" id="KW-0067">ATP-binding</keyword>
<evidence type="ECO:0000256" key="3">
    <source>
        <dbReference type="ARBA" id="ARBA00022840"/>
    </source>
</evidence>
<evidence type="ECO:0000256" key="1">
    <source>
        <dbReference type="ARBA" id="ARBA00022448"/>
    </source>
</evidence>
<feature type="domain" description="ABC transporter" evidence="5">
    <location>
        <begin position="26"/>
        <end position="263"/>
    </location>
</feature>
<dbReference type="InterPro" id="IPR017871">
    <property type="entry name" value="ABC_transporter-like_CS"/>
</dbReference>
<dbReference type="PANTHER" id="PTHR42781">
    <property type="entry name" value="SPERMIDINE/PUTRESCINE IMPORT ATP-BINDING PROTEIN POTA"/>
    <property type="match status" value="1"/>
</dbReference>
<accession>A0A261G0H2</accession>
<dbReference type="OrthoDB" id="4395244at2"/>
<evidence type="ECO:0000256" key="2">
    <source>
        <dbReference type="ARBA" id="ARBA00022741"/>
    </source>
</evidence>
<dbReference type="Proteomes" id="UP000216074">
    <property type="component" value="Unassembled WGS sequence"/>
</dbReference>
<gene>
    <name evidence="6" type="ORF">BHAP_0775</name>
</gene>
<dbReference type="SUPFAM" id="SSF52540">
    <property type="entry name" value="P-loop containing nucleoside triphosphate hydrolases"/>
    <property type="match status" value="1"/>
</dbReference>
<dbReference type="RefSeq" id="WP_094729433.1">
    <property type="nucleotide sequence ID" value="NZ_MWWY01000016.1"/>
</dbReference>
<evidence type="ECO:0000313" key="7">
    <source>
        <dbReference type="Proteomes" id="UP000216074"/>
    </source>
</evidence>
<comment type="caution">
    <text evidence="6">The sequence shown here is derived from an EMBL/GenBank/DDBJ whole genome shotgun (WGS) entry which is preliminary data.</text>
</comment>
<name>A0A261G0H2_9BIFI</name>
<dbReference type="EC" id="7.6.2.9" evidence="4"/>
<keyword evidence="2" id="KW-0547">Nucleotide-binding</keyword>
<evidence type="ECO:0000313" key="6">
    <source>
        <dbReference type="EMBL" id="OZG64921.1"/>
    </source>
</evidence>
<keyword evidence="1" id="KW-0813">Transport</keyword>
<dbReference type="InterPro" id="IPR027417">
    <property type="entry name" value="P-loop_NTPase"/>
</dbReference>
<proteinExistence type="predicted"/>
<evidence type="ECO:0000259" key="5">
    <source>
        <dbReference type="PROSITE" id="PS50893"/>
    </source>
</evidence>
<evidence type="ECO:0000256" key="4">
    <source>
        <dbReference type="ARBA" id="ARBA00066388"/>
    </source>
</evidence>
<reference evidence="6 7" key="1">
    <citation type="journal article" date="2017" name="BMC Genomics">
        <title>Comparative genomic and phylogenomic analyses of the Bifidobacteriaceae family.</title>
        <authorList>
            <person name="Lugli G.A."/>
            <person name="Milani C."/>
            <person name="Turroni F."/>
            <person name="Duranti S."/>
            <person name="Mancabelli L."/>
            <person name="Mangifesta M."/>
            <person name="Ferrario C."/>
            <person name="Modesto M."/>
            <person name="Mattarelli P."/>
            <person name="Jiri K."/>
            <person name="van Sinderen D."/>
            <person name="Ventura M."/>
        </authorList>
    </citation>
    <scope>NUCLEOTIDE SEQUENCE [LARGE SCALE GENOMIC DNA]</scope>
    <source>
        <strain evidence="6 7">DSM 100202</strain>
    </source>
</reference>
<dbReference type="SMART" id="SM00382">
    <property type="entry name" value="AAA"/>
    <property type="match status" value="1"/>
</dbReference>
<dbReference type="AlphaFoldDB" id="A0A261G0H2"/>
<dbReference type="GO" id="GO:0016887">
    <property type="term" value="F:ATP hydrolysis activity"/>
    <property type="evidence" value="ECO:0007669"/>
    <property type="project" value="InterPro"/>
</dbReference>